<dbReference type="PROSITE" id="PS51257">
    <property type="entry name" value="PROKAR_LIPOPROTEIN"/>
    <property type="match status" value="1"/>
</dbReference>
<proteinExistence type="predicted"/>
<dbReference type="HOGENOM" id="CLU_080352_0_0_12"/>
<dbReference type="AlphaFoldDB" id="C0R8K5"/>
<dbReference type="Proteomes" id="UP000006163">
    <property type="component" value="Plasmid VS116_lp36"/>
</dbReference>
<evidence type="ECO:0000256" key="1">
    <source>
        <dbReference type="SAM" id="Coils"/>
    </source>
</evidence>
<evidence type="ECO:0000313" key="3">
    <source>
        <dbReference type="EMBL" id="ACN52813.1"/>
    </source>
</evidence>
<organism evidence="3 4">
    <name type="scientific">Borreliella valaisiana VS116</name>
    <dbReference type="NCBI Taxonomy" id="445987"/>
    <lineage>
        <taxon>Bacteria</taxon>
        <taxon>Pseudomonadati</taxon>
        <taxon>Spirochaetota</taxon>
        <taxon>Spirochaetia</taxon>
        <taxon>Spirochaetales</taxon>
        <taxon>Borreliaceae</taxon>
        <taxon>Borreliella</taxon>
    </lineage>
</organism>
<feature type="compositionally biased region" description="Polar residues" evidence="2">
    <location>
        <begin position="112"/>
        <end position="122"/>
    </location>
</feature>
<evidence type="ECO:0000256" key="2">
    <source>
        <dbReference type="SAM" id="MobiDB-lite"/>
    </source>
</evidence>
<gene>
    <name evidence="3" type="ORF">BVAVS116_K0012</name>
</gene>
<keyword evidence="4" id="KW-1185">Reference proteome</keyword>
<keyword evidence="1" id="KW-0175">Coiled coil</keyword>
<dbReference type="Gene3D" id="1.10.287.1490">
    <property type="match status" value="1"/>
</dbReference>
<dbReference type="OrthoDB" id="9912925at2"/>
<reference evidence="3 4" key="1">
    <citation type="journal article" date="2012" name="J. Bacteriol.">
        <title>Whole-Genome Sequences of Borrelia bissettii, Borrelia valaisiana, and Borrelia spielmanii.</title>
        <authorList>
            <person name="Schutzer S.E."/>
            <person name="Fraser-Liggett C.M."/>
            <person name="Qiu W.G."/>
            <person name="Kraiczy P."/>
            <person name="Mongodin E.F."/>
            <person name="Dunn J.J."/>
            <person name="Luft B.J."/>
            <person name="Casjens S.R."/>
        </authorList>
    </citation>
    <scope>NUCLEOTIDE SEQUENCE [LARGE SCALE GENOMIC DNA]</scope>
    <source>
        <strain evidence="3 4">VS116</strain>
        <plasmid evidence="3">VS116_lp36</plasmid>
    </source>
</reference>
<feature type="compositionally biased region" description="Low complexity" evidence="2">
    <location>
        <begin position="62"/>
        <end position="73"/>
    </location>
</feature>
<accession>C0R8K5</accession>
<keyword evidence="3" id="KW-0614">Plasmid</keyword>
<geneLocation type="plasmid" evidence="3 4">
    <name>VS116_lp36</name>
</geneLocation>
<dbReference type="RefSeq" id="WP_012666300.1">
    <property type="nucleotide sequence ID" value="NC_012204.1"/>
</dbReference>
<sequence length="301" mass="33781">MNLMIKEVLMISSLFCSVISCKLYEAIDKSQQALAIQDLANNKSLIKDNKRSGRKARSISYKEVNNQEQNNENNLKEAKESKKDNNLGIQKDGIVNTNPSVASDASEKHTNRQPQQVNNNSRETSEARNIIQEISTSLEEVNKITTDLETIKSRLNKIKSKVDNASSFLNNARKSNKANPTLLPKLDQAIRKVSSSHASANSNYSDAVGALKSSKHDFEYANRKAEDALQEALNNSNTQGYQYTRYHYYMNDAKEAMGRAKVSLKTAKQKQKELKDKMDQANADFEELNKAHEAALSSRES</sequence>
<protein>
    <submittedName>
        <fullName evidence="3">Immunogenic protein P37</fullName>
    </submittedName>
</protein>
<evidence type="ECO:0000313" key="4">
    <source>
        <dbReference type="Proteomes" id="UP000006163"/>
    </source>
</evidence>
<feature type="compositionally biased region" description="Basic and acidic residues" evidence="2">
    <location>
        <begin position="74"/>
        <end position="85"/>
    </location>
</feature>
<feature type="coiled-coil region" evidence="1">
    <location>
        <begin position="250"/>
        <end position="298"/>
    </location>
</feature>
<name>C0R8K5_BORVA</name>
<feature type="region of interest" description="Disordered" evidence="2">
    <location>
        <begin position="48"/>
        <end position="127"/>
    </location>
</feature>
<dbReference type="EMBL" id="CP001436">
    <property type="protein sequence ID" value="ACN52813.1"/>
    <property type="molecule type" value="Genomic_DNA"/>
</dbReference>
<dbReference type="GeneID" id="63641790"/>